<evidence type="ECO:0000256" key="6">
    <source>
        <dbReference type="ARBA" id="ARBA00022519"/>
    </source>
</evidence>
<gene>
    <name evidence="21" type="ORF">TBH_C0729</name>
</gene>
<sequence length="736" mass="81098">MSLYDRLQVGGLDEDDEGGLNIKEYWAVIVRHKFTIILFVIIALVAAAISTSLQTPIYRSSVKLQIDREATRVVNFEGVTPREAAYSYDFYETQYQLLKSRGLAKRVVEQLGLESSDQFKAKEKPSFFHELKRFFSSVPAADTSKDSTHSESSTKGLESLLLANLSVTPVKNSRLVVVSYDSPNPELAARVVNALAKSFIDTTMERRFENSSYAKEFLSDRIKQVRANLEESERKLVEYASQREIVDLESKQSILMQKLEALNSRLTEVEADRIKAESSYQEMQSSGAQGFDSVSDSEVITTYKEKLADLEAQYQDKLNIYKPGYPAMKRLQDQISGLKRKIRQETSDIQASVKSRYQAAVREQAMLQSRMADVKGQILELQRKSTDYQALKRDVETNRELYNGLLQRIKEVGVAAGVGSNNISIIDKGEVPGAAYKPNLKRNLQIALIVGLLGGIGLAFLFEHLDDTIKSSADVEKITGLPVIGVVPEVRLGDESESLALKAYAEPKSAIAEAYRSCRTALSFSSESGTPRILHIASSIAGEGKTTSAISLALTYVQAGLNVLLVDCDLRNPSLHNELALSNELGLTNYLVGGYKPSEIIQTGVVGGLYVMTSGPLPPNPAELLGSGKMESFLQIASEKFDVVILDGPPVLGLADALILANMANASIMVVDAGVTRNDMLKGSVQRLRQAHAHVLGALLVKYGQGRSGYGYDYQYHYNYYSYDAEDAEEHPKLAS</sequence>
<feature type="transmembrane region" description="Helical" evidence="17">
    <location>
        <begin position="34"/>
        <end position="53"/>
    </location>
</feature>
<evidence type="ECO:0000256" key="8">
    <source>
        <dbReference type="ARBA" id="ARBA00022692"/>
    </source>
</evidence>
<keyword evidence="6" id="KW-0997">Cell inner membrane</keyword>
<proteinExistence type="inferred from homology"/>
<evidence type="ECO:0000256" key="14">
    <source>
        <dbReference type="ARBA" id="ARBA00023137"/>
    </source>
</evidence>
<dbReference type="EMBL" id="AP012273">
    <property type="protein sequence ID" value="BAO43667.1"/>
    <property type="molecule type" value="Genomic_DNA"/>
</dbReference>
<feature type="domain" description="Tyrosine-protein kinase G-rich" evidence="20">
    <location>
        <begin position="390"/>
        <end position="461"/>
    </location>
</feature>
<evidence type="ECO:0000256" key="1">
    <source>
        <dbReference type="ARBA" id="ARBA00004429"/>
    </source>
</evidence>
<evidence type="ECO:0000313" key="22">
    <source>
        <dbReference type="Proteomes" id="UP000031631"/>
    </source>
</evidence>
<evidence type="ECO:0000256" key="16">
    <source>
        <dbReference type="SAM" id="Coils"/>
    </source>
</evidence>
<evidence type="ECO:0000259" key="19">
    <source>
        <dbReference type="Pfam" id="PF13614"/>
    </source>
</evidence>
<dbReference type="InterPro" id="IPR032807">
    <property type="entry name" value="GNVR"/>
</dbReference>
<evidence type="ECO:0000256" key="5">
    <source>
        <dbReference type="ARBA" id="ARBA00022475"/>
    </source>
</evidence>
<dbReference type="GO" id="GO:0004715">
    <property type="term" value="F:non-membrane spanning protein tyrosine kinase activity"/>
    <property type="evidence" value="ECO:0007669"/>
    <property type="project" value="UniProtKB-EC"/>
</dbReference>
<dbReference type="Proteomes" id="UP000031631">
    <property type="component" value="Chromosome"/>
</dbReference>
<dbReference type="FunFam" id="3.40.50.300:FF:000527">
    <property type="entry name" value="Tyrosine-protein kinase etk"/>
    <property type="match status" value="1"/>
</dbReference>
<feature type="coiled-coil region" evidence="16">
    <location>
        <begin position="215"/>
        <end position="348"/>
    </location>
</feature>
<evidence type="ECO:0000259" key="20">
    <source>
        <dbReference type="Pfam" id="PF13807"/>
    </source>
</evidence>
<comment type="similarity">
    <text evidence="3">Belongs to the etk/wzc family.</text>
</comment>
<dbReference type="KEGG" id="tbn:TBH_C0729"/>
<evidence type="ECO:0000256" key="17">
    <source>
        <dbReference type="SAM" id="Phobius"/>
    </source>
</evidence>
<evidence type="ECO:0000256" key="13">
    <source>
        <dbReference type="ARBA" id="ARBA00023136"/>
    </source>
</evidence>
<evidence type="ECO:0000256" key="4">
    <source>
        <dbReference type="ARBA" id="ARBA00011903"/>
    </source>
</evidence>
<name>A0A7U6GHF5_9GAMM</name>
<organism evidence="21 22">
    <name type="scientific">Thiolapillus brandeum</name>
    <dbReference type="NCBI Taxonomy" id="1076588"/>
    <lineage>
        <taxon>Bacteria</taxon>
        <taxon>Pseudomonadati</taxon>
        <taxon>Pseudomonadota</taxon>
        <taxon>Gammaproteobacteria</taxon>
        <taxon>Chromatiales</taxon>
        <taxon>Sedimenticolaceae</taxon>
        <taxon>Thiolapillus</taxon>
    </lineage>
</organism>
<feature type="domain" description="AAA" evidence="19">
    <location>
        <begin position="533"/>
        <end position="672"/>
    </location>
</feature>
<keyword evidence="22" id="KW-1185">Reference proteome</keyword>
<evidence type="ECO:0000313" key="21">
    <source>
        <dbReference type="EMBL" id="BAO43667.1"/>
    </source>
</evidence>
<evidence type="ECO:0000256" key="12">
    <source>
        <dbReference type="ARBA" id="ARBA00022989"/>
    </source>
</evidence>
<keyword evidence="8 17" id="KW-0812">Transmembrane</keyword>
<dbReference type="GO" id="GO:0005886">
    <property type="term" value="C:plasma membrane"/>
    <property type="evidence" value="ECO:0007669"/>
    <property type="project" value="UniProtKB-SubCell"/>
</dbReference>
<keyword evidence="5" id="KW-1003">Cell membrane</keyword>
<keyword evidence="11" id="KW-0067">ATP-binding</keyword>
<feature type="domain" description="Polysaccharide chain length determinant N-terminal" evidence="18">
    <location>
        <begin position="20"/>
        <end position="111"/>
    </location>
</feature>
<dbReference type="Pfam" id="PF02706">
    <property type="entry name" value="Wzz"/>
    <property type="match status" value="1"/>
</dbReference>
<accession>A0A7U6GHF5</accession>
<dbReference type="InterPro" id="IPR050445">
    <property type="entry name" value="Bact_polysacc_biosynth/exp"/>
</dbReference>
<keyword evidence="9" id="KW-0547">Nucleotide-binding</keyword>
<evidence type="ECO:0000256" key="10">
    <source>
        <dbReference type="ARBA" id="ARBA00022777"/>
    </source>
</evidence>
<dbReference type="InterPro" id="IPR025669">
    <property type="entry name" value="AAA_dom"/>
</dbReference>
<dbReference type="Pfam" id="PF13614">
    <property type="entry name" value="AAA_31"/>
    <property type="match status" value="1"/>
</dbReference>
<dbReference type="PANTHER" id="PTHR32309:SF13">
    <property type="entry name" value="FERRIC ENTEROBACTIN TRANSPORT PROTEIN FEPE"/>
    <property type="match status" value="1"/>
</dbReference>
<evidence type="ECO:0000256" key="3">
    <source>
        <dbReference type="ARBA" id="ARBA00008883"/>
    </source>
</evidence>
<dbReference type="SUPFAM" id="SSF52540">
    <property type="entry name" value="P-loop containing nucleoside triphosphate hydrolases"/>
    <property type="match status" value="1"/>
</dbReference>
<dbReference type="CDD" id="cd05387">
    <property type="entry name" value="BY-kinase"/>
    <property type="match status" value="1"/>
</dbReference>
<dbReference type="PANTHER" id="PTHR32309">
    <property type="entry name" value="TYROSINE-PROTEIN KINASE"/>
    <property type="match status" value="1"/>
</dbReference>
<keyword evidence="7" id="KW-0808">Transferase</keyword>
<keyword evidence="14 21" id="KW-0829">Tyrosine-protein kinase</keyword>
<comment type="catalytic activity">
    <reaction evidence="15">
        <text>L-tyrosyl-[protein] + ATP = O-phospho-L-tyrosyl-[protein] + ADP + H(+)</text>
        <dbReference type="Rhea" id="RHEA:10596"/>
        <dbReference type="Rhea" id="RHEA-COMP:10136"/>
        <dbReference type="Rhea" id="RHEA-COMP:20101"/>
        <dbReference type="ChEBI" id="CHEBI:15378"/>
        <dbReference type="ChEBI" id="CHEBI:30616"/>
        <dbReference type="ChEBI" id="CHEBI:46858"/>
        <dbReference type="ChEBI" id="CHEBI:61978"/>
        <dbReference type="ChEBI" id="CHEBI:456216"/>
        <dbReference type="EC" id="2.7.10.2"/>
    </reaction>
</comment>
<comment type="similarity">
    <text evidence="2">Belongs to the CpsD/CapB family.</text>
</comment>
<evidence type="ECO:0000256" key="11">
    <source>
        <dbReference type="ARBA" id="ARBA00022840"/>
    </source>
</evidence>
<evidence type="ECO:0000259" key="18">
    <source>
        <dbReference type="Pfam" id="PF02706"/>
    </source>
</evidence>
<evidence type="ECO:0000256" key="15">
    <source>
        <dbReference type="ARBA" id="ARBA00051245"/>
    </source>
</evidence>
<dbReference type="EC" id="2.7.10.2" evidence="4"/>
<dbReference type="InterPro" id="IPR005702">
    <property type="entry name" value="Wzc-like_C"/>
</dbReference>
<comment type="subcellular location">
    <subcellularLocation>
        <location evidence="1">Cell inner membrane</location>
        <topology evidence="1">Multi-pass membrane protein</topology>
    </subcellularLocation>
</comment>
<keyword evidence="10 21" id="KW-0418">Kinase</keyword>
<dbReference type="InterPro" id="IPR027417">
    <property type="entry name" value="P-loop_NTPase"/>
</dbReference>
<evidence type="ECO:0000256" key="2">
    <source>
        <dbReference type="ARBA" id="ARBA00007316"/>
    </source>
</evidence>
<dbReference type="NCBIfam" id="TIGR01007">
    <property type="entry name" value="eps_fam"/>
    <property type="match status" value="1"/>
</dbReference>
<reference evidence="21 22" key="1">
    <citation type="journal article" date="2014" name="PLoS ONE">
        <title>Physiological and genomic features of a novel sulfur-oxidizing gammaproteobacterium belonging to a previously uncultivated symbiotic lineage isolated from a hydrothermal vent.</title>
        <authorList>
            <person name="Nunoura T."/>
            <person name="Takaki Y."/>
            <person name="Kazama H."/>
            <person name="Kakuta J."/>
            <person name="Shimamura S."/>
            <person name="Makita H."/>
            <person name="Hirai M."/>
            <person name="Miyazaki M."/>
            <person name="Takai K."/>
        </authorList>
    </citation>
    <scope>NUCLEOTIDE SEQUENCE [LARGE SCALE GENOMIC DNA]</scope>
    <source>
        <strain evidence="21 22">Hiromi1</strain>
    </source>
</reference>
<dbReference type="GO" id="GO:0042802">
    <property type="term" value="F:identical protein binding"/>
    <property type="evidence" value="ECO:0007669"/>
    <property type="project" value="UniProtKB-ARBA"/>
</dbReference>
<dbReference type="Gene3D" id="3.40.50.300">
    <property type="entry name" value="P-loop containing nucleotide triphosphate hydrolases"/>
    <property type="match status" value="1"/>
</dbReference>
<dbReference type="Pfam" id="PF13807">
    <property type="entry name" value="GNVR"/>
    <property type="match status" value="1"/>
</dbReference>
<dbReference type="GO" id="GO:0005524">
    <property type="term" value="F:ATP binding"/>
    <property type="evidence" value="ECO:0007669"/>
    <property type="project" value="UniProtKB-KW"/>
</dbReference>
<keyword evidence="13 17" id="KW-0472">Membrane</keyword>
<dbReference type="InterPro" id="IPR003856">
    <property type="entry name" value="LPS_length_determ_N"/>
</dbReference>
<evidence type="ECO:0000256" key="9">
    <source>
        <dbReference type="ARBA" id="ARBA00022741"/>
    </source>
</evidence>
<protein>
    <recommendedName>
        <fullName evidence="4">non-specific protein-tyrosine kinase</fullName>
        <ecNumber evidence="4">2.7.10.2</ecNumber>
    </recommendedName>
</protein>
<keyword evidence="16" id="KW-0175">Coiled coil</keyword>
<dbReference type="AlphaFoldDB" id="A0A7U6GHF5"/>
<keyword evidence="12 17" id="KW-1133">Transmembrane helix</keyword>
<evidence type="ECO:0000256" key="7">
    <source>
        <dbReference type="ARBA" id="ARBA00022679"/>
    </source>
</evidence>